<dbReference type="EC" id="6.6.1.2" evidence="1"/>
<dbReference type="STRING" id="1672749.BJF92_10960"/>
<accession>A0A1Q9AND9</accession>
<evidence type="ECO:0000256" key="1">
    <source>
        <dbReference type="NCBIfam" id="TIGR02257"/>
    </source>
</evidence>
<dbReference type="PANTHER" id="PTHR44119:SF4">
    <property type="entry name" value="AEROBIC COBALTOCHELATASE SUBUNIT COBN"/>
    <property type="match status" value="1"/>
</dbReference>
<evidence type="ECO:0000313" key="4">
    <source>
        <dbReference type="Proteomes" id="UP000186143"/>
    </source>
</evidence>
<dbReference type="Proteomes" id="UP000186143">
    <property type="component" value="Unassembled WGS sequence"/>
</dbReference>
<gene>
    <name evidence="3" type="ORF">BJF92_10960</name>
</gene>
<proteinExistence type="predicted"/>
<feature type="domain" description="CobN/magnesium chelatase" evidence="2">
    <location>
        <begin position="142"/>
        <end position="1246"/>
    </location>
</feature>
<dbReference type="GO" id="GO:0051116">
    <property type="term" value="F:cobaltochelatase activity"/>
    <property type="evidence" value="ECO:0007669"/>
    <property type="project" value="UniProtKB-UniRule"/>
</dbReference>
<dbReference type="PANTHER" id="PTHR44119">
    <property type="entry name" value="MAGNESIUM-CHELATASE SUBUNIT CHLH, CHLOROPLASTIC"/>
    <property type="match status" value="1"/>
</dbReference>
<dbReference type="GO" id="GO:0009236">
    <property type="term" value="P:cobalamin biosynthetic process"/>
    <property type="evidence" value="ECO:0007669"/>
    <property type="project" value="UniProtKB-UniRule"/>
</dbReference>
<organism evidence="3 4">
    <name type="scientific">Xaviernesmea rhizosphaerae</name>
    <dbReference type="NCBI Taxonomy" id="1672749"/>
    <lineage>
        <taxon>Bacteria</taxon>
        <taxon>Pseudomonadati</taxon>
        <taxon>Pseudomonadota</taxon>
        <taxon>Alphaproteobacteria</taxon>
        <taxon>Hyphomicrobiales</taxon>
        <taxon>Rhizobiaceae</taxon>
        <taxon>Rhizobium/Agrobacterium group</taxon>
        <taxon>Xaviernesmea</taxon>
    </lineage>
</organism>
<protein>
    <recommendedName>
        <fullName evidence="1">Cobaltochelatase subunit CobN</fullName>
        <ecNumber evidence="1">6.6.1.2</ecNumber>
    </recommendedName>
</protein>
<sequence length="1257" mass="134121">MHLLLAQKGTIADGEEAIDLGQSPGDLLFLSAADTELSAVAAAHGALMAQRQSGLTLRVASLLALKHPMSVDTYVARMVAKARLIVIRPLGGASYFGYLLEAFHAAARAHGVAIAVIPGCEKPDPGLAVFATVGDEDRAALWDYFLQGGEANMRGFLAYAEALVSGGDKPPAASPLLKAGIWWPGRGMIARAEWQALLAASHDHAASASAQPQGSMSRPLAALCFYRALVQSGETAAVAALVEALRAEGLDVLPVFVASLKDAVSVATLETLFAATPPDVVLNATGFAVSAPGADRKPTVLEASDAPVLQVVFAGSSRESWEASGQGLLARDLAMNIALPEVDGRIISRAVSFKSAGRYDERVEATLLGHEPVADRMAFVASLAANWARLRRTPRAQRRVALLLSNYPSGEGRIGNGVGLDTPEATAHVLAALSEAGYALENLPADGAALMARLTVEDGGRATYSIKDYKDFLRGLPVQIQDEVTARWGAPEADPSVVDGAFRLKLLRLGNVALAVQPPRAPGLDPKDSYHAADLVPPHGYLALYAWLRRQFKANALIHMGKHGTLEWLPGKALALSARCYPEAILGPLPHLYPFIVNDPGEGTQAKRRTAAVIIDHLTPPLTRAESYGPLKELERLVDEYYDAAGGDPRRLKLLTRDILGLVRDLGLDSDAGIRPGDGEADALKKLDAYLCDLKEMQIRDGLHVFGRSPEGRLADDLVTALARATRGEGTGAGSLQRAIARDLGLQADDGTAFDPLDCDAAAAWTGKRPEALAALADGSWRSAGDTVERIEALASRLVAGAMPVPEDWRETAAVIAEVETVLKPAVAACGPAEIDGLLRGLDGRFVAPGPSGAPTRGRPDVLPTGRNFYSVDSRAVPTPAAYELGRKSAELLIRRYLQDHGDWPTSFGLTAWGTANMRTGGDDIAQAMALIGTRPVWDPSSHRVTGYEILPLALLGRPRVDVTLRVSGFFRDAFPDQIALFDRAIAAVGALEEDEGDNRIAARMRADAARLTAEGLSEREARRRAAWRIFGAEPGTYGAGLEHLLGRNALPDRESIAKAYLDAGGFAYGAGEAGTQARDMLESRLRTVEAVVQNQDNREHDLLDSDGYFQFEGGMGAAVATLSGAGPRHYHNDHSRPERPVIRSLEEEIGRVVRGRVVNPKWIAGMMRHGYKGAFEIAATVDYLCAFAATTGAVSNHHFEAVHRAFVLDEAVRDFMEAHNPAARADMLARLDQAVEAGLWQPRSNSARFGLRAAAL</sequence>
<dbReference type="Pfam" id="PF02514">
    <property type="entry name" value="CobN-Mg_chel"/>
    <property type="match status" value="1"/>
</dbReference>
<evidence type="ECO:0000259" key="2">
    <source>
        <dbReference type="Pfam" id="PF02514"/>
    </source>
</evidence>
<dbReference type="InterPro" id="IPR011953">
    <property type="entry name" value="Cobalto_CobN"/>
</dbReference>
<dbReference type="CDD" id="cd10150">
    <property type="entry name" value="CobN_like"/>
    <property type="match status" value="1"/>
</dbReference>
<dbReference type="EMBL" id="MKIO01000021">
    <property type="protein sequence ID" value="OLP56918.1"/>
    <property type="molecule type" value="Genomic_DNA"/>
</dbReference>
<dbReference type="NCBIfam" id="TIGR02257">
    <property type="entry name" value="cobalto_cobN"/>
    <property type="match status" value="1"/>
</dbReference>
<dbReference type="OrthoDB" id="9757976at2"/>
<dbReference type="RefSeq" id="WP_075633938.1">
    <property type="nucleotide sequence ID" value="NZ_MKIO01000021.1"/>
</dbReference>
<name>A0A1Q9AND9_9HYPH</name>
<dbReference type="AlphaFoldDB" id="A0A1Q9AND9"/>
<comment type="caution">
    <text evidence="3">The sequence shown here is derived from an EMBL/GenBank/DDBJ whole genome shotgun (WGS) entry which is preliminary data.</text>
</comment>
<reference evidence="3 4" key="1">
    <citation type="submission" date="2016-09" db="EMBL/GenBank/DDBJ databases">
        <title>Rhizobium sp. nov., a novel species isolated from the rice rhizosphere.</title>
        <authorList>
            <person name="Zhao J."/>
            <person name="Zhang X."/>
        </authorList>
    </citation>
    <scope>NUCLEOTIDE SEQUENCE [LARGE SCALE GENOMIC DNA]</scope>
    <source>
        <strain evidence="3 4">MH17</strain>
    </source>
</reference>
<evidence type="ECO:0000313" key="3">
    <source>
        <dbReference type="EMBL" id="OLP56918.1"/>
    </source>
</evidence>
<dbReference type="InterPro" id="IPR003672">
    <property type="entry name" value="CobN/Mg_chltase"/>
</dbReference>